<gene>
    <name evidence="2" type="ORF">AVDCRST_MAG08-3665</name>
</gene>
<dbReference type="PANTHER" id="PTHR42928">
    <property type="entry name" value="TRICARBOXYLATE-BINDING PROTEIN"/>
    <property type="match status" value="1"/>
</dbReference>
<dbReference type="InterPro" id="IPR042100">
    <property type="entry name" value="Bug_dom1"/>
</dbReference>
<reference evidence="2" key="1">
    <citation type="submission" date="2020-02" db="EMBL/GenBank/DDBJ databases">
        <authorList>
            <person name="Meier V. D."/>
        </authorList>
    </citation>
    <scope>NUCLEOTIDE SEQUENCE</scope>
    <source>
        <strain evidence="2">AVDCRST_MAG08</strain>
    </source>
</reference>
<dbReference type="CDD" id="cd13578">
    <property type="entry name" value="PBP2_Bug27"/>
    <property type="match status" value="1"/>
</dbReference>
<organism evidence="2">
    <name type="scientific">uncultured Acetobacteraceae bacterium</name>
    <dbReference type="NCBI Taxonomy" id="169975"/>
    <lineage>
        <taxon>Bacteria</taxon>
        <taxon>Pseudomonadati</taxon>
        <taxon>Pseudomonadota</taxon>
        <taxon>Alphaproteobacteria</taxon>
        <taxon>Acetobacterales</taxon>
        <taxon>Acetobacteraceae</taxon>
        <taxon>environmental samples</taxon>
    </lineage>
</organism>
<dbReference type="Pfam" id="PF03401">
    <property type="entry name" value="TctC"/>
    <property type="match status" value="1"/>
</dbReference>
<dbReference type="PIRSF" id="PIRSF017082">
    <property type="entry name" value="YflP"/>
    <property type="match status" value="1"/>
</dbReference>
<dbReference type="AlphaFoldDB" id="A0A6J4JKA5"/>
<dbReference type="SUPFAM" id="SSF53850">
    <property type="entry name" value="Periplasmic binding protein-like II"/>
    <property type="match status" value="1"/>
</dbReference>
<dbReference type="PANTHER" id="PTHR42928:SF5">
    <property type="entry name" value="BLR1237 PROTEIN"/>
    <property type="match status" value="1"/>
</dbReference>
<protein>
    <submittedName>
        <fullName evidence="2">BUG/TctC family periplasmic protein</fullName>
    </submittedName>
</protein>
<proteinExistence type="inferred from homology"/>
<dbReference type="EMBL" id="CADCTG010000280">
    <property type="protein sequence ID" value="CAA9280011.1"/>
    <property type="molecule type" value="Genomic_DNA"/>
</dbReference>
<sequence>MATTTRRRFALGAPLAAVPLAPTGAQTAAEWPSRPVRFILPYPPGGPTDIMGRVVAQALTRDLPQPVVVENRAGAAGAIGTEAVARAAPDGATFLVNASAHVIVPHLVRVPYDALADFAPVTNIATVPLMLVVTPGLPVRSVAELIAHAKANPGRLSFASSSNGGAPHLAGELFKLMAGVDMAHVPYRGSGQAVPDLIAGNVQVMFDSMPSSAGAVREGRLRALAVTTAGRQAAFPDLPTVAEAGVPGYEIATWYGIWAPARTPAEIVAKLHAAVAAGLRGPEARERMAALGAEPVADAPEGFARFVGAEFERWGRLVRDARIKAD</sequence>
<dbReference type="Gene3D" id="3.40.190.10">
    <property type="entry name" value="Periplasmic binding protein-like II"/>
    <property type="match status" value="1"/>
</dbReference>
<accession>A0A6J4JKA5</accession>
<name>A0A6J4JKA5_9PROT</name>
<evidence type="ECO:0000313" key="2">
    <source>
        <dbReference type="EMBL" id="CAA9280011.1"/>
    </source>
</evidence>
<dbReference type="InterPro" id="IPR005064">
    <property type="entry name" value="BUG"/>
</dbReference>
<comment type="similarity">
    <text evidence="1">Belongs to the UPF0065 (bug) family.</text>
</comment>
<dbReference type="Gene3D" id="3.40.190.150">
    <property type="entry name" value="Bordetella uptake gene, domain 1"/>
    <property type="match status" value="1"/>
</dbReference>
<evidence type="ECO:0000256" key="1">
    <source>
        <dbReference type="ARBA" id="ARBA00006987"/>
    </source>
</evidence>